<dbReference type="OrthoDB" id="10364122at2759"/>
<reference evidence="1 2" key="1">
    <citation type="submission" date="2017-12" db="EMBL/GenBank/DDBJ databases">
        <title>Comparative genomics of Botrytis spp.</title>
        <authorList>
            <person name="Valero-Jimenez C.A."/>
            <person name="Tapia P."/>
            <person name="Veloso J."/>
            <person name="Silva-Moreno E."/>
            <person name="Staats M."/>
            <person name="Valdes J.H."/>
            <person name="Van Kan J.A.L."/>
        </authorList>
    </citation>
    <scope>NUCLEOTIDE SEQUENCE [LARGE SCALE GENOMIC DNA]</scope>
    <source>
        <strain evidence="1 2">MUCL2120</strain>
    </source>
</reference>
<evidence type="ECO:0000313" key="2">
    <source>
        <dbReference type="Proteomes" id="UP000297452"/>
    </source>
</evidence>
<dbReference type="Proteomes" id="UP000297452">
    <property type="component" value="Unassembled WGS sequence"/>
</dbReference>
<organism evidence="1 2">
    <name type="scientific">Botryotinia narcissicola</name>
    <dbReference type="NCBI Taxonomy" id="278944"/>
    <lineage>
        <taxon>Eukaryota</taxon>
        <taxon>Fungi</taxon>
        <taxon>Dikarya</taxon>
        <taxon>Ascomycota</taxon>
        <taxon>Pezizomycotina</taxon>
        <taxon>Leotiomycetes</taxon>
        <taxon>Helotiales</taxon>
        <taxon>Sclerotiniaceae</taxon>
        <taxon>Botryotinia</taxon>
    </lineage>
</organism>
<dbReference type="AlphaFoldDB" id="A0A4Z1JL95"/>
<sequence length="67" mass="7726">MDKVMIKSSRAGSQDETYHDKTITSLSDKNCLAARPSKQFSNGVFDLSLDIYYKMDKMEDNRETTRL</sequence>
<proteinExistence type="predicted"/>
<protein>
    <submittedName>
        <fullName evidence="1">Uncharacterized protein</fullName>
    </submittedName>
</protein>
<name>A0A4Z1JL95_9HELO</name>
<accession>A0A4Z1JL95</accession>
<keyword evidence="2" id="KW-1185">Reference proteome</keyword>
<comment type="caution">
    <text evidence="1">The sequence shown here is derived from an EMBL/GenBank/DDBJ whole genome shotgun (WGS) entry which is preliminary data.</text>
</comment>
<evidence type="ECO:0000313" key="1">
    <source>
        <dbReference type="EMBL" id="TGO70043.1"/>
    </source>
</evidence>
<dbReference type="EMBL" id="PQXJ01000004">
    <property type="protein sequence ID" value="TGO70043.1"/>
    <property type="molecule type" value="Genomic_DNA"/>
</dbReference>
<gene>
    <name evidence="1" type="ORF">BOTNAR_0004g00280</name>
</gene>